<proteinExistence type="predicted"/>
<dbReference type="AlphaFoldDB" id="A0A133VJJ2"/>
<name>A0A133VJJ2_9EURY</name>
<organism evidence="1 2">
    <name type="scientific">candidate division MSBL1 archaeon SCGC-AAA382C18</name>
    <dbReference type="NCBI Taxonomy" id="1698281"/>
    <lineage>
        <taxon>Archaea</taxon>
        <taxon>Methanobacteriati</taxon>
        <taxon>Methanobacteriota</taxon>
        <taxon>candidate division MSBL1</taxon>
    </lineage>
</organism>
<gene>
    <name evidence="1" type="ORF">AKJ52_01985</name>
</gene>
<comment type="caution">
    <text evidence="1">The sequence shown here is derived from an EMBL/GenBank/DDBJ whole genome shotgun (WGS) entry which is preliminary data.</text>
</comment>
<reference evidence="1 2" key="1">
    <citation type="journal article" date="2016" name="Sci. Rep.">
        <title>Metabolic traits of an uncultured archaeal lineage -MSBL1- from brine pools of the Red Sea.</title>
        <authorList>
            <person name="Mwirichia R."/>
            <person name="Alam I."/>
            <person name="Rashid M."/>
            <person name="Vinu M."/>
            <person name="Ba-Alawi W."/>
            <person name="Anthony Kamau A."/>
            <person name="Kamanda Ngugi D."/>
            <person name="Goker M."/>
            <person name="Klenk H.P."/>
            <person name="Bajic V."/>
            <person name="Stingl U."/>
        </authorList>
    </citation>
    <scope>NUCLEOTIDE SEQUENCE [LARGE SCALE GENOMIC DNA]</scope>
    <source>
        <strain evidence="1">SCGC-AAA382C18</strain>
    </source>
</reference>
<evidence type="ECO:0000313" key="1">
    <source>
        <dbReference type="EMBL" id="KXB06606.1"/>
    </source>
</evidence>
<dbReference type="EMBL" id="LHYF01000032">
    <property type="protein sequence ID" value="KXB06606.1"/>
    <property type="molecule type" value="Genomic_DNA"/>
</dbReference>
<sequence>SKNFQNFKKPKIKLSWFFFVFLGLGFGKREGKVTTIPYESVTAIGDIIIVKSGRTEKREVTKEQQ</sequence>
<evidence type="ECO:0000313" key="2">
    <source>
        <dbReference type="Proteomes" id="UP000070404"/>
    </source>
</evidence>
<keyword evidence="2" id="KW-1185">Reference proteome</keyword>
<feature type="non-terminal residue" evidence="1">
    <location>
        <position position="1"/>
    </location>
</feature>
<dbReference type="Proteomes" id="UP000070404">
    <property type="component" value="Unassembled WGS sequence"/>
</dbReference>
<protein>
    <submittedName>
        <fullName evidence="1">Uncharacterized protein</fullName>
    </submittedName>
</protein>
<accession>A0A133VJJ2</accession>